<reference evidence="3 4" key="1">
    <citation type="journal article" date="2002" name="Nature">
        <title>Genome sequence of the plant pathogen Ralstonia solanacearum.</title>
        <authorList>
            <person name="Salanoubat M."/>
            <person name="Genin S."/>
            <person name="Artiguenave F."/>
            <person name="Gouzy J."/>
            <person name="Mangenot S."/>
            <person name="Arlat M."/>
            <person name="Billault A."/>
            <person name="Brottier P."/>
            <person name="Camus J.C."/>
            <person name="Cattolico L."/>
            <person name="Chandler M."/>
            <person name="Choisne N."/>
            <person name="Claudel-Renard C."/>
            <person name="Cunnac S."/>
            <person name="Demange N."/>
            <person name="Gaspin C."/>
            <person name="Lavie M."/>
            <person name="Moisan A."/>
            <person name="Robert C."/>
            <person name="Saurin W."/>
            <person name="Schiex T."/>
            <person name="Siguier P."/>
            <person name="Thebault P."/>
            <person name="Whalen M."/>
            <person name="Wincker P."/>
            <person name="Levy M."/>
            <person name="Weissenbach J."/>
            <person name="Boucher C.A."/>
        </authorList>
    </citation>
    <scope>NUCLEOTIDE SEQUENCE [LARGE SCALE GENOMIC DNA]</scope>
    <source>
        <strain evidence="4">ATCC BAA-1114 / GMI1000</strain>
    </source>
</reference>
<keyword evidence="4" id="KW-1185">Reference proteome</keyword>
<evidence type="ECO:0000256" key="1">
    <source>
        <dbReference type="SAM" id="Coils"/>
    </source>
</evidence>
<dbReference type="EMBL" id="AL646052">
    <property type="protein sequence ID" value="CAD15572.1"/>
    <property type="molecule type" value="Genomic_DNA"/>
</dbReference>
<dbReference type="eggNOG" id="ENOG5033MRX">
    <property type="taxonomic scope" value="Bacteria"/>
</dbReference>
<dbReference type="PATRIC" id="fig|267608.8.peg.1915"/>
<keyword evidence="1" id="KW-0175">Coiled coil</keyword>
<feature type="compositionally biased region" description="Basic and acidic residues" evidence="2">
    <location>
        <begin position="399"/>
        <end position="413"/>
    </location>
</feature>
<gene>
    <name evidence="3" type="ordered locus">RSc1870</name>
</gene>
<evidence type="ECO:0000313" key="3">
    <source>
        <dbReference type="EMBL" id="CAD15572.1"/>
    </source>
</evidence>
<dbReference type="EnsemblBacteria" id="CAD15572">
    <property type="protein sequence ID" value="CAD15572"/>
    <property type="gene ID" value="RSc1870"/>
</dbReference>
<evidence type="ECO:0000256" key="2">
    <source>
        <dbReference type="SAM" id="MobiDB-lite"/>
    </source>
</evidence>
<evidence type="ECO:0000313" key="4">
    <source>
        <dbReference type="Proteomes" id="UP000001436"/>
    </source>
</evidence>
<accession>Q8XY93</accession>
<sequence length="413" mass="45050">MGADGPRSFSAIVAGQRAGFISYGEAMKKLREFTGDRLEEIASGLKSHGIHEKHMAYLAGPEQAVRRITGSHDLTALLDETIAGNGIIPAWISVDDQASPDRCGWIRQGLVEQLQGANLPCPDTLLSTVPYASSTSQEAPSKPDWVRPHIGRNQISLGDASAFLADPVSGCCGDWDRLRPWREALIEAVDHQEIAAGSWSFDRDEQPLNHADIRAWCARRGHDWPIPELSLQPAIRTEASVEISALSEAQDHAEKLLAENVRLQFEVARLSDRLVGKGREVALLERTIARNAVTSAAQLESIEGRLSEATCEIERLRTAPPTQDHAEAAGAGVTVHLPHVTKGLTGLFDVMRKHWTNYSKDTPPKSSNVAAAIDTALGFKKQKSGDPSRNGQTLAALIRPDEEREADQRVAKR</sequence>
<dbReference type="KEGG" id="rso:RSc1870"/>
<proteinExistence type="predicted"/>
<feature type="region of interest" description="Disordered" evidence="2">
    <location>
        <begin position="380"/>
        <end position="413"/>
    </location>
</feature>
<dbReference type="RefSeq" id="WP_011001807.1">
    <property type="nucleotide sequence ID" value="NC_003295.1"/>
</dbReference>
<dbReference type="HOGENOM" id="CLU_665441_0_0_4"/>
<feature type="coiled-coil region" evidence="1">
    <location>
        <begin position="246"/>
        <end position="273"/>
    </location>
</feature>
<name>Q8XY93_RALN1</name>
<organism evidence="3 4">
    <name type="scientific">Ralstonia nicotianae (strain ATCC BAA-1114 / GMI1000)</name>
    <name type="common">Ralstonia solanacearum</name>
    <dbReference type="NCBI Taxonomy" id="267608"/>
    <lineage>
        <taxon>Bacteria</taxon>
        <taxon>Pseudomonadati</taxon>
        <taxon>Pseudomonadota</taxon>
        <taxon>Betaproteobacteria</taxon>
        <taxon>Burkholderiales</taxon>
        <taxon>Burkholderiaceae</taxon>
        <taxon>Ralstonia</taxon>
        <taxon>Ralstonia solanacearum species complex</taxon>
    </lineage>
</organism>
<dbReference type="STRING" id="267608.RSc1870"/>
<dbReference type="AlphaFoldDB" id="Q8XY93"/>
<protein>
    <submittedName>
        <fullName evidence="3">Uncharacterized protein</fullName>
    </submittedName>
</protein>
<dbReference type="Proteomes" id="UP000001436">
    <property type="component" value="Chromosome"/>
</dbReference>